<feature type="region of interest" description="Disordered" evidence="1">
    <location>
        <begin position="1"/>
        <end position="55"/>
    </location>
</feature>
<proteinExistence type="predicted"/>
<dbReference type="EMBL" id="OU015568">
    <property type="protein sequence ID" value="CAG5088550.1"/>
    <property type="molecule type" value="Genomic_DNA"/>
</dbReference>
<evidence type="ECO:0000256" key="1">
    <source>
        <dbReference type="SAM" id="MobiDB-lite"/>
    </source>
</evidence>
<dbReference type="Proteomes" id="UP001158576">
    <property type="component" value="Chromosome PAR"/>
</dbReference>
<organism evidence="2 3">
    <name type="scientific">Oikopleura dioica</name>
    <name type="common">Tunicate</name>
    <dbReference type="NCBI Taxonomy" id="34765"/>
    <lineage>
        <taxon>Eukaryota</taxon>
        <taxon>Metazoa</taxon>
        <taxon>Chordata</taxon>
        <taxon>Tunicata</taxon>
        <taxon>Appendicularia</taxon>
        <taxon>Copelata</taxon>
        <taxon>Oikopleuridae</taxon>
        <taxon>Oikopleura</taxon>
    </lineage>
</organism>
<protein>
    <submittedName>
        <fullName evidence="2">Oidioi.mRNA.OKI2018_I69.PAR.g11881.t1.cds</fullName>
    </submittedName>
</protein>
<name>A0ABN7RXS5_OIKDI</name>
<keyword evidence="3" id="KW-1185">Reference proteome</keyword>
<gene>
    <name evidence="2" type="ORF">OKIOD_LOCUS3439</name>
</gene>
<evidence type="ECO:0000313" key="2">
    <source>
        <dbReference type="EMBL" id="CAG5088550.1"/>
    </source>
</evidence>
<reference evidence="2 3" key="1">
    <citation type="submission" date="2021-04" db="EMBL/GenBank/DDBJ databases">
        <authorList>
            <person name="Bliznina A."/>
        </authorList>
    </citation>
    <scope>NUCLEOTIDE SEQUENCE [LARGE SCALE GENOMIC DNA]</scope>
</reference>
<sequence>MPAVLPAVPSSSGRRLKKLKKRVKKKSKKDEKKNLDTDTTNSTSPELPKDNKEKIIADPKTIRWIGKLDDPEQEARRIEIYKEERRKRYATMGI</sequence>
<accession>A0ABN7RXS5</accession>
<feature type="compositionally biased region" description="Basic residues" evidence="1">
    <location>
        <begin position="14"/>
        <end position="27"/>
    </location>
</feature>
<evidence type="ECO:0000313" key="3">
    <source>
        <dbReference type="Proteomes" id="UP001158576"/>
    </source>
</evidence>